<protein>
    <submittedName>
        <fullName evidence="1">Uncharacterized protein</fullName>
    </submittedName>
</protein>
<gene>
    <name evidence="1" type="ORF">COEREDRAFT_11669</name>
</gene>
<proteinExistence type="predicted"/>
<dbReference type="AlphaFoldDB" id="A0A2G5B2J6"/>
<accession>A0A2G5B2J6</accession>
<evidence type="ECO:0000313" key="1">
    <source>
        <dbReference type="EMBL" id="PIA13243.1"/>
    </source>
</evidence>
<evidence type="ECO:0000313" key="2">
    <source>
        <dbReference type="Proteomes" id="UP000242474"/>
    </source>
</evidence>
<keyword evidence="2" id="KW-1185">Reference proteome</keyword>
<dbReference type="EMBL" id="KZ303543">
    <property type="protein sequence ID" value="PIA13243.1"/>
    <property type="molecule type" value="Genomic_DNA"/>
</dbReference>
<name>A0A2G5B2J6_COERN</name>
<reference evidence="1 2" key="1">
    <citation type="journal article" date="2015" name="Genome Biol. Evol.">
        <title>Phylogenomic analyses indicate that early fungi evolved digesting cell walls of algal ancestors of land plants.</title>
        <authorList>
            <person name="Chang Y."/>
            <person name="Wang S."/>
            <person name="Sekimoto S."/>
            <person name="Aerts A.L."/>
            <person name="Choi C."/>
            <person name="Clum A."/>
            <person name="LaButti K.M."/>
            <person name="Lindquist E.A."/>
            <person name="Yee Ngan C."/>
            <person name="Ohm R.A."/>
            <person name="Salamov A.A."/>
            <person name="Grigoriev I.V."/>
            <person name="Spatafora J.W."/>
            <person name="Berbee M.L."/>
        </authorList>
    </citation>
    <scope>NUCLEOTIDE SEQUENCE [LARGE SCALE GENOMIC DNA]</scope>
    <source>
        <strain evidence="1 2">NRRL 1564</strain>
    </source>
</reference>
<dbReference type="Proteomes" id="UP000242474">
    <property type="component" value="Unassembled WGS sequence"/>
</dbReference>
<sequence length="249" mass="27767">MNADQFSQFMASATTLPGQTQVLKFSDFKGIVAPLIPQEQKANANLPIEKVNRYYADCAEKSLNSALWTKFEKFVAEHYSNAVNYVDAYFRLTALTVPTSVATLDTFSAQVEQYAKLAKLGNQATMLFFLSQMLHGIISRILMEAKNDEPIKLSVVKTLATNHFDSLAMAAHAPMEIDAVSARALPAELDSIHGEYCRSASFPSYNAVHEFATREEYEDRRKRDVCLTCGNAKHKLRKCPQCGPKGQQN</sequence>
<organism evidence="1 2">
    <name type="scientific">Coemansia reversa (strain ATCC 12441 / NRRL 1564)</name>
    <dbReference type="NCBI Taxonomy" id="763665"/>
    <lineage>
        <taxon>Eukaryota</taxon>
        <taxon>Fungi</taxon>
        <taxon>Fungi incertae sedis</taxon>
        <taxon>Zoopagomycota</taxon>
        <taxon>Kickxellomycotina</taxon>
        <taxon>Kickxellomycetes</taxon>
        <taxon>Kickxellales</taxon>
        <taxon>Kickxellaceae</taxon>
        <taxon>Coemansia</taxon>
    </lineage>
</organism>